<dbReference type="GO" id="GO:0046654">
    <property type="term" value="P:tetrahydrofolate biosynthetic process"/>
    <property type="evidence" value="ECO:0007669"/>
    <property type="project" value="UniProtKB-UniPathway"/>
</dbReference>
<feature type="domain" description="7,8-dihydro-6-hydroxymethylpterin-pyrophosphokinase" evidence="8">
    <location>
        <begin position="84"/>
        <end position="95"/>
    </location>
</feature>
<keyword evidence="5" id="KW-0418">Kinase</keyword>
<evidence type="ECO:0000256" key="1">
    <source>
        <dbReference type="ARBA" id="ARBA00005051"/>
    </source>
</evidence>
<keyword evidence="6" id="KW-0067">ATP-binding</keyword>
<accession>A0A6J6IGZ4</accession>
<dbReference type="PANTHER" id="PTHR43071">
    <property type="entry name" value="2-AMINO-4-HYDROXY-6-HYDROXYMETHYLDIHYDROPTERIDINE PYROPHOSPHOKINASE"/>
    <property type="match status" value="1"/>
</dbReference>
<organism evidence="9">
    <name type="scientific">freshwater metagenome</name>
    <dbReference type="NCBI Taxonomy" id="449393"/>
    <lineage>
        <taxon>unclassified sequences</taxon>
        <taxon>metagenomes</taxon>
        <taxon>ecological metagenomes</taxon>
    </lineage>
</organism>
<evidence type="ECO:0000256" key="5">
    <source>
        <dbReference type="ARBA" id="ARBA00022777"/>
    </source>
</evidence>
<evidence type="ECO:0000256" key="7">
    <source>
        <dbReference type="ARBA" id="ARBA00022909"/>
    </source>
</evidence>
<comment type="pathway">
    <text evidence="1">Cofactor biosynthesis; tetrahydrofolate biosynthesis; 2-amino-4-hydroxy-6-hydroxymethyl-7,8-dihydropteridine diphosphate from 7,8-dihydroneopterin triphosphate: step 4/4.</text>
</comment>
<dbReference type="EC" id="2.7.6.3" evidence="2"/>
<dbReference type="Gene3D" id="3.30.70.560">
    <property type="entry name" value="7,8-Dihydro-6-hydroxymethylpterin-pyrophosphokinase HPPK"/>
    <property type="match status" value="1"/>
</dbReference>
<evidence type="ECO:0000256" key="6">
    <source>
        <dbReference type="ARBA" id="ARBA00022840"/>
    </source>
</evidence>
<reference evidence="9" key="1">
    <citation type="submission" date="2020-05" db="EMBL/GenBank/DDBJ databases">
        <authorList>
            <person name="Chiriac C."/>
            <person name="Salcher M."/>
            <person name="Ghai R."/>
            <person name="Kavagutti S V."/>
        </authorList>
    </citation>
    <scope>NUCLEOTIDE SEQUENCE</scope>
</reference>
<dbReference type="NCBIfam" id="TIGR01498">
    <property type="entry name" value="folK"/>
    <property type="match status" value="1"/>
</dbReference>
<evidence type="ECO:0000256" key="3">
    <source>
        <dbReference type="ARBA" id="ARBA00022679"/>
    </source>
</evidence>
<dbReference type="Pfam" id="PF01288">
    <property type="entry name" value="HPPK"/>
    <property type="match status" value="1"/>
</dbReference>
<dbReference type="AlphaFoldDB" id="A0A6J6IGZ4"/>
<protein>
    <recommendedName>
        <fullName evidence="2">2-amino-4-hydroxy-6-hydroxymethyldihydropteridine diphosphokinase</fullName>
        <ecNumber evidence="2">2.7.6.3</ecNumber>
    </recommendedName>
</protein>
<evidence type="ECO:0000256" key="2">
    <source>
        <dbReference type="ARBA" id="ARBA00013253"/>
    </source>
</evidence>
<keyword evidence="3" id="KW-0808">Transferase</keyword>
<keyword evidence="7" id="KW-0289">Folate biosynthesis</keyword>
<name>A0A6J6IGZ4_9ZZZZ</name>
<proteinExistence type="predicted"/>
<dbReference type="InterPro" id="IPR000550">
    <property type="entry name" value="Hppk"/>
</dbReference>
<dbReference type="EMBL" id="CAEZUP010000125">
    <property type="protein sequence ID" value="CAB4623739.1"/>
    <property type="molecule type" value="Genomic_DNA"/>
</dbReference>
<sequence length="155" mass="17012">MARAFLSLGSNMGDSWALMREAVASLGAVTAVSPVYRTDPVGGPSDQDPFLNIIVEIDTELSARELLGVCHRLEAAANRVRTVRWGPRTLDVDIIWIDGVEVHEPDLEVPHPRMRARRFVMAPLFDLAPEIAGSDWKERAEGHVDLVGSFDAQPG</sequence>
<dbReference type="CDD" id="cd00483">
    <property type="entry name" value="HPPK"/>
    <property type="match status" value="1"/>
</dbReference>
<dbReference type="GO" id="GO:0046656">
    <property type="term" value="P:folic acid biosynthetic process"/>
    <property type="evidence" value="ECO:0007669"/>
    <property type="project" value="UniProtKB-KW"/>
</dbReference>
<gene>
    <name evidence="9" type="ORF">UFOPK1835_01997</name>
</gene>
<dbReference type="SUPFAM" id="SSF55083">
    <property type="entry name" value="6-hydroxymethyl-7,8-dihydropterin pyrophosphokinase, HPPK"/>
    <property type="match status" value="1"/>
</dbReference>
<dbReference type="GO" id="GO:0003848">
    <property type="term" value="F:2-amino-4-hydroxy-6-hydroxymethyldihydropteridine diphosphokinase activity"/>
    <property type="evidence" value="ECO:0007669"/>
    <property type="project" value="UniProtKB-EC"/>
</dbReference>
<dbReference type="InterPro" id="IPR035907">
    <property type="entry name" value="Hppk_sf"/>
</dbReference>
<dbReference type="PROSITE" id="PS00794">
    <property type="entry name" value="HPPK"/>
    <property type="match status" value="1"/>
</dbReference>
<evidence type="ECO:0000313" key="9">
    <source>
        <dbReference type="EMBL" id="CAB4623739.1"/>
    </source>
</evidence>
<evidence type="ECO:0000256" key="4">
    <source>
        <dbReference type="ARBA" id="ARBA00022741"/>
    </source>
</evidence>
<dbReference type="UniPathway" id="UPA00077">
    <property type="reaction ID" value="UER00155"/>
</dbReference>
<keyword evidence="4" id="KW-0547">Nucleotide-binding</keyword>
<dbReference type="GO" id="GO:0005524">
    <property type="term" value="F:ATP binding"/>
    <property type="evidence" value="ECO:0007669"/>
    <property type="project" value="UniProtKB-KW"/>
</dbReference>
<dbReference type="GO" id="GO:0016301">
    <property type="term" value="F:kinase activity"/>
    <property type="evidence" value="ECO:0007669"/>
    <property type="project" value="UniProtKB-KW"/>
</dbReference>
<evidence type="ECO:0000259" key="8">
    <source>
        <dbReference type="PROSITE" id="PS00794"/>
    </source>
</evidence>
<dbReference type="PANTHER" id="PTHR43071:SF1">
    <property type="entry name" value="2-AMINO-4-HYDROXY-6-HYDROXYMETHYLDIHYDROPTERIDINE PYROPHOSPHOKINASE"/>
    <property type="match status" value="1"/>
</dbReference>